<dbReference type="PANTHER" id="PTHR15032:SF4">
    <property type="entry name" value="N-ACYL-PHOSPHATIDYLETHANOLAMINE-HYDROLYZING PHOSPHOLIPASE D"/>
    <property type="match status" value="1"/>
</dbReference>
<evidence type="ECO:0000259" key="1">
    <source>
        <dbReference type="Pfam" id="PF12706"/>
    </source>
</evidence>
<dbReference type="SUPFAM" id="SSF56281">
    <property type="entry name" value="Metallo-hydrolase/oxidoreductase"/>
    <property type="match status" value="1"/>
</dbReference>
<dbReference type="InterPro" id="IPR001279">
    <property type="entry name" value="Metallo-B-lactamas"/>
</dbReference>
<evidence type="ECO:0000313" key="2">
    <source>
        <dbReference type="EMBL" id="MCP2160739.1"/>
    </source>
</evidence>
<proteinExistence type="predicted"/>
<dbReference type="EMBL" id="JAMTCG010000003">
    <property type="protein sequence ID" value="MCP2160739.1"/>
    <property type="molecule type" value="Genomic_DNA"/>
</dbReference>
<dbReference type="InterPro" id="IPR024884">
    <property type="entry name" value="NAPE-PLD"/>
</dbReference>
<dbReference type="RefSeq" id="WP_253654305.1">
    <property type="nucleotide sequence ID" value="NZ_BAAAOE010000003.1"/>
</dbReference>
<organism evidence="2 3">
    <name type="scientific">Williamsia serinedens</name>
    <dbReference type="NCBI Taxonomy" id="391736"/>
    <lineage>
        <taxon>Bacteria</taxon>
        <taxon>Bacillati</taxon>
        <taxon>Actinomycetota</taxon>
        <taxon>Actinomycetes</taxon>
        <taxon>Mycobacteriales</taxon>
        <taxon>Nocardiaceae</taxon>
        <taxon>Williamsia</taxon>
    </lineage>
</organism>
<evidence type="ECO:0000313" key="3">
    <source>
        <dbReference type="Proteomes" id="UP001205740"/>
    </source>
</evidence>
<feature type="domain" description="Metallo-beta-lactamase" evidence="1">
    <location>
        <begin position="119"/>
        <end position="321"/>
    </location>
</feature>
<dbReference type="Gene3D" id="3.60.15.10">
    <property type="entry name" value="Ribonuclease Z/Hydroxyacylglutathione hydrolase-like"/>
    <property type="match status" value="1"/>
</dbReference>
<dbReference type="PANTHER" id="PTHR15032">
    <property type="entry name" value="N-ACYL-PHOSPHATIDYLETHANOLAMINE-HYDROLYZING PHOSPHOLIPASE D"/>
    <property type="match status" value="1"/>
</dbReference>
<protein>
    <submittedName>
        <fullName evidence="2">L-ascorbate metabolism protein UlaG, beta-lactamase superfamily</fullName>
    </submittedName>
</protein>
<name>A0ABT1H0H0_9NOCA</name>
<reference evidence="2 3" key="1">
    <citation type="submission" date="2022-06" db="EMBL/GenBank/DDBJ databases">
        <title>Genomic Encyclopedia of Archaeal and Bacterial Type Strains, Phase II (KMG-II): from individual species to whole genera.</title>
        <authorList>
            <person name="Goeker M."/>
        </authorList>
    </citation>
    <scope>NUCLEOTIDE SEQUENCE [LARGE SCALE GENOMIC DNA]</scope>
    <source>
        <strain evidence="2 3">DSM 45037</strain>
    </source>
</reference>
<dbReference type="PIRSF" id="PIRSF038896">
    <property type="entry name" value="NAPE-PLD"/>
    <property type="match status" value="1"/>
</dbReference>
<gene>
    <name evidence="2" type="ORF">LX12_001926</name>
</gene>
<accession>A0ABT1H0H0</accession>
<dbReference type="InterPro" id="IPR036866">
    <property type="entry name" value="RibonucZ/Hydroxyglut_hydro"/>
</dbReference>
<dbReference type="Proteomes" id="UP001205740">
    <property type="component" value="Unassembled WGS sequence"/>
</dbReference>
<sequence length="379" mass="40344">MTPLRRLVTTAGVGTVEAVTSGLAAAGSATGRAFGAPPEQIAPHIARSPHQTEGFFANREPSSVGTPDRGTAVEMIRQRRRGEPPKPVPVVTPDLRADAAALAVTWLGHASAIVEIDGRRVLTDPVFSRRCSPSQLVGPARMHDVPLAVAGLPPLDVVLISHDHYDHLDMATVVDIAQSQPSARFVAPVGVGAHLEYWGIGSERISEGDWGERVTVGDLSFDCVPARHFSGRGVVRNLTQWASWGIHGPTRSAFFTGDTGFTESYADAGRETGPYELTLVPIGAYDRTWPDIHVDPEEGVALHRMLAGDELSNSLMVPIHWATFNLALHPWAEPVARMLAAASETGVVTATPAPGARIDVSTRTGPGIDSAAWWRSVAG</sequence>
<keyword evidence="3" id="KW-1185">Reference proteome</keyword>
<dbReference type="Pfam" id="PF12706">
    <property type="entry name" value="Lactamase_B_2"/>
    <property type="match status" value="1"/>
</dbReference>
<comment type="caution">
    <text evidence="2">The sequence shown here is derived from an EMBL/GenBank/DDBJ whole genome shotgun (WGS) entry which is preliminary data.</text>
</comment>